<dbReference type="CDD" id="cd09272">
    <property type="entry name" value="RNase_HI_RT_Ty1"/>
    <property type="match status" value="1"/>
</dbReference>
<comment type="caution">
    <text evidence="1">The sequence shown here is derived from an EMBL/GenBank/DDBJ whole genome shotgun (WGS) entry which is preliminary data.</text>
</comment>
<accession>A0A371FWW5</accession>
<name>A0A371FWW5_MUCPR</name>
<dbReference type="AlphaFoldDB" id="A0A371FWW5"/>
<keyword evidence="2" id="KW-1185">Reference proteome</keyword>
<evidence type="ECO:0000313" key="1">
    <source>
        <dbReference type="EMBL" id="RDX82758.1"/>
    </source>
</evidence>
<dbReference type="PANTHER" id="PTHR11439">
    <property type="entry name" value="GAG-POL-RELATED RETROTRANSPOSON"/>
    <property type="match status" value="1"/>
</dbReference>
<feature type="non-terminal residue" evidence="1">
    <location>
        <position position="1"/>
    </location>
</feature>
<protein>
    <submittedName>
        <fullName evidence="1">Copia protein</fullName>
    </submittedName>
</protein>
<dbReference type="Proteomes" id="UP000257109">
    <property type="component" value="Unassembled WGS sequence"/>
</dbReference>
<evidence type="ECO:0000313" key="2">
    <source>
        <dbReference type="Proteomes" id="UP000257109"/>
    </source>
</evidence>
<dbReference type="PANTHER" id="PTHR11439:SF483">
    <property type="entry name" value="PEPTIDE SYNTHASE GLIP-LIKE, PUTATIVE (AFU_ORTHOLOGUE AFUA_3G12920)-RELATED"/>
    <property type="match status" value="1"/>
</dbReference>
<reference evidence="1" key="1">
    <citation type="submission" date="2018-05" db="EMBL/GenBank/DDBJ databases">
        <title>Draft genome of Mucuna pruriens seed.</title>
        <authorList>
            <person name="Nnadi N.E."/>
            <person name="Vos R."/>
            <person name="Hasami M.H."/>
            <person name="Devisetty U.K."/>
            <person name="Aguiy J.C."/>
        </authorList>
    </citation>
    <scope>NUCLEOTIDE SEQUENCE [LARGE SCALE GENOMIC DNA]</scope>
    <source>
        <strain evidence="1">JCA_2017</strain>
    </source>
</reference>
<gene>
    <name evidence="1" type="primary">GIP</name>
    <name evidence="1" type="ORF">CR513_36411</name>
</gene>
<dbReference type="STRING" id="157652.A0A371FWW5"/>
<dbReference type="EMBL" id="QJKJ01007560">
    <property type="protein sequence ID" value="RDX82758.1"/>
    <property type="molecule type" value="Genomic_DNA"/>
</dbReference>
<dbReference type="OrthoDB" id="200660at2759"/>
<sequence length="203" mass="23718">METNEERVDPTRYRRIDGYLRYLCNTRPNLNFSVGLVNRFMQEPNWCGNKSDRKSTTRYIFFYRGALISWSSTKEPVVALLSCEAEYIVAEYIVAEYIVAFEIACQTLMKDLQVKILGKIKLLLPDNKSTIDLARHLIAYGRSKHIETRFHFLREQVSNEKLRIEHCKTKIQFADILTKALKLEKFRCLRNSIGVVCVNTILN</sequence>
<organism evidence="1 2">
    <name type="scientific">Mucuna pruriens</name>
    <name type="common">Velvet bean</name>
    <name type="synonym">Dolichos pruriens</name>
    <dbReference type="NCBI Taxonomy" id="157652"/>
    <lineage>
        <taxon>Eukaryota</taxon>
        <taxon>Viridiplantae</taxon>
        <taxon>Streptophyta</taxon>
        <taxon>Embryophyta</taxon>
        <taxon>Tracheophyta</taxon>
        <taxon>Spermatophyta</taxon>
        <taxon>Magnoliopsida</taxon>
        <taxon>eudicotyledons</taxon>
        <taxon>Gunneridae</taxon>
        <taxon>Pentapetalae</taxon>
        <taxon>rosids</taxon>
        <taxon>fabids</taxon>
        <taxon>Fabales</taxon>
        <taxon>Fabaceae</taxon>
        <taxon>Papilionoideae</taxon>
        <taxon>50 kb inversion clade</taxon>
        <taxon>NPAAA clade</taxon>
        <taxon>indigoferoid/millettioid clade</taxon>
        <taxon>Phaseoleae</taxon>
        <taxon>Mucuna</taxon>
    </lineage>
</organism>
<proteinExistence type="predicted"/>